<feature type="region of interest" description="Disordered" evidence="3">
    <location>
        <begin position="593"/>
        <end position="736"/>
    </location>
</feature>
<feature type="compositionally biased region" description="Low complexity" evidence="3">
    <location>
        <begin position="599"/>
        <end position="616"/>
    </location>
</feature>
<keyword evidence="6" id="KW-1185">Reference proteome</keyword>
<dbReference type="SUPFAM" id="SSF56112">
    <property type="entry name" value="Protein kinase-like (PK-like)"/>
    <property type="match status" value="1"/>
</dbReference>
<feature type="compositionally biased region" description="Polar residues" evidence="3">
    <location>
        <begin position="617"/>
        <end position="638"/>
    </location>
</feature>
<dbReference type="InterPro" id="IPR008271">
    <property type="entry name" value="Ser/Thr_kinase_AS"/>
</dbReference>
<dbReference type="Proteomes" id="UP000279259">
    <property type="component" value="Unassembled WGS sequence"/>
</dbReference>
<feature type="compositionally biased region" description="Low complexity" evidence="3">
    <location>
        <begin position="115"/>
        <end position="146"/>
    </location>
</feature>
<proteinExistence type="predicted"/>
<dbReference type="GO" id="GO:0005737">
    <property type="term" value="C:cytoplasm"/>
    <property type="evidence" value="ECO:0007669"/>
    <property type="project" value="TreeGrafter"/>
</dbReference>
<comment type="caution">
    <text evidence="5">The sequence shown here is derived from an EMBL/GenBank/DDBJ whole genome shotgun (WGS) entry which is preliminary data.</text>
</comment>
<protein>
    <recommendedName>
        <fullName evidence="4">Protein kinase domain-containing protein</fullName>
    </recommendedName>
</protein>
<dbReference type="GO" id="GO:0035556">
    <property type="term" value="P:intracellular signal transduction"/>
    <property type="evidence" value="ECO:0007669"/>
    <property type="project" value="TreeGrafter"/>
</dbReference>
<evidence type="ECO:0000313" key="6">
    <source>
        <dbReference type="Proteomes" id="UP000279259"/>
    </source>
</evidence>
<dbReference type="InterPro" id="IPR000719">
    <property type="entry name" value="Prot_kinase_dom"/>
</dbReference>
<feature type="domain" description="Protein kinase" evidence="4">
    <location>
        <begin position="194"/>
        <end position="538"/>
    </location>
</feature>
<feature type="compositionally biased region" description="Polar residues" evidence="3">
    <location>
        <begin position="58"/>
        <end position="85"/>
    </location>
</feature>
<dbReference type="PANTHER" id="PTHR24346:SF77">
    <property type="entry name" value="SERINE THREONINE PROTEIN KINASE"/>
    <property type="match status" value="1"/>
</dbReference>
<dbReference type="Gene3D" id="3.30.200.20">
    <property type="entry name" value="Phosphorylase Kinase, domain 1"/>
    <property type="match status" value="1"/>
</dbReference>
<feature type="region of interest" description="Disordered" evidence="3">
    <location>
        <begin position="1"/>
        <end position="190"/>
    </location>
</feature>
<dbReference type="AlphaFoldDB" id="A0A427YT62"/>
<dbReference type="OrthoDB" id="68483at2759"/>
<evidence type="ECO:0000259" key="4">
    <source>
        <dbReference type="PROSITE" id="PS50011"/>
    </source>
</evidence>
<feature type="compositionally biased region" description="Basic and acidic residues" evidence="3">
    <location>
        <begin position="641"/>
        <end position="650"/>
    </location>
</feature>
<dbReference type="Pfam" id="PF00069">
    <property type="entry name" value="Pkinase"/>
    <property type="match status" value="1"/>
</dbReference>
<dbReference type="GO" id="GO:0005524">
    <property type="term" value="F:ATP binding"/>
    <property type="evidence" value="ECO:0007669"/>
    <property type="project" value="UniProtKB-KW"/>
</dbReference>
<accession>A0A427YT62</accession>
<dbReference type="PROSITE" id="PS50011">
    <property type="entry name" value="PROTEIN_KINASE_DOM"/>
    <property type="match status" value="1"/>
</dbReference>
<sequence>MTLSSSPTEMGGSGDSGRTVRPSLLQPPATIISPPSPIEPKSVESRRFPSPPRPSSPDQNVTVDSPASSPTASPGRSPGRQSPTPSSVPLPRAPSDSLGPAPIAATHMSSSPVWGSPAGGRPSSASLLPPESPDPSAGPSRSGSVPPRSPSPSSPAYHSQRLGHRRQSSSHRVRETTDGEQRQTESGERMINQYRIGRSLGKGAYAKVELGVDVGTGKEYVRGYGFKTTSVKALTSLGDQRVFKVAVALPVPAGEASPKHAFADEAWERFVDADADADTWRRGGSERAQAGGRRALLEPISGPGDDEEKDEVTDPLALIRREIAVMKKLDHPNIVHLYEAISVPSADALFLVLEYLPGGVLMNVQLDDSHGNESPFSLEQTREYFRQLVLGLEYLHANGVIHRDVKPDNILLSADRETVKLCDFGVSEMFVAQGDDRIKKSGGSPAFLSPESFTAHSNEVHGKAVDFWALGITLYCMLTGHLPWKVDSPLQLFEVVRNEDPALPDEWDPRLKDLLKRMLDKDPQKRAQVEEIREHPWTTDDGNEPMISTDANLYDVGKHVEEPTQEELGAAIGSLRGVFTVIRAVQKMRRLQLHRRSVSGQTPSSPGSAAGSTAVSLTSGSMDSYVSQPGTSDTASTSEADEARWRDLTEGKVMSPTRMDTGLGLVPGALTAEPDEDRGDGPGQESGEISPGTTERMGSEQKLKIDTDVPQNKESPAGEGEEQVALVDSPVDEMGE</sequence>
<dbReference type="FunFam" id="1.10.510.10:FF:001104">
    <property type="entry name" value="Unplaced genomic scaffold supercont1.234, whole genome shotgun sequence"/>
    <property type="match status" value="1"/>
</dbReference>
<name>A0A427YT62_9TREE</name>
<dbReference type="PANTHER" id="PTHR24346">
    <property type="entry name" value="MAP/MICROTUBULE AFFINITY-REGULATING KINASE"/>
    <property type="match status" value="1"/>
</dbReference>
<dbReference type="PROSITE" id="PS00108">
    <property type="entry name" value="PROTEIN_KINASE_ST"/>
    <property type="match status" value="1"/>
</dbReference>
<organism evidence="5 6">
    <name type="scientific">Saitozyma podzolica</name>
    <dbReference type="NCBI Taxonomy" id="1890683"/>
    <lineage>
        <taxon>Eukaryota</taxon>
        <taxon>Fungi</taxon>
        <taxon>Dikarya</taxon>
        <taxon>Basidiomycota</taxon>
        <taxon>Agaricomycotina</taxon>
        <taxon>Tremellomycetes</taxon>
        <taxon>Tremellales</taxon>
        <taxon>Trimorphomycetaceae</taxon>
        <taxon>Saitozyma</taxon>
    </lineage>
</organism>
<dbReference type="SMART" id="SM00220">
    <property type="entry name" value="S_TKc"/>
    <property type="match status" value="1"/>
</dbReference>
<evidence type="ECO:0000256" key="2">
    <source>
        <dbReference type="ARBA" id="ARBA00022840"/>
    </source>
</evidence>
<feature type="compositionally biased region" description="Basic residues" evidence="3">
    <location>
        <begin position="161"/>
        <end position="171"/>
    </location>
</feature>
<feature type="compositionally biased region" description="Basic and acidic residues" evidence="3">
    <location>
        <begin position="697"/>
        <end position="707"/>
    </location>
</feature>
<dbReference type="InterPro" id="IPR011009">
    <property type="entry name" value="Kinase-like_dom_sf"/>
</dbReference>
<keyword evidence="1" id="KW-0547">Nucleotide-binding</keyword>
<dbReference type="STRING" id="1890683.A0A427YT62"/>
<feature type="compositionally biased region" description="Basic and acidic residues" evidence="3">
    <location>
        <begin position="172"/>
        <end position="188"/>
    </location>
</feature>
<reference evidence="5 6" key="1">
    <citation type="submission" date="2018-11" db="EMBL/GenBank/DDBJ databases">
        <title>Genome sequence of Saitozyma podzolica DSM 27192.</title>
        <authorList>
            <person name="Aliyu H."/>
            <person name="Gorte O."/>
            <person name="Ochsenreither K."/>
        </authorList>
    </citation>
    <scope>NUCLEOTIDE SEQUENCE [LARGE SCALE GENOMIC DNA]</scope>
    <source>
        <strain evidence="5 6">DSM 27192</strain>
    </source>
</reference>
<feature type="region of interest" description="Disordered" evidence="3">
    <location>
        <begin position="281"/>
        <end position="311"/>
    </location>
</feature>
<dbReference type="EMBL" id="RSCD01000002">
    <property type="protein sequence ID" value="RSH94333.1"/>
    <property type="molecule type" value="Genomic_DNA"/>
</dbReference>
<evidence type="ECO:0000313" key="5">
    <source>
        <dbReference type="EMBL" id="RSH94333.1"/>
    </source>
</evidence>
<evidence type="ECO:0000256" key="3">
    <source>
        <dbReference type="SAM" id="MobiDB-lite"/>
    </source>
</evidence>
<dbReference type="GO" id="GO:0004674">
    <property type="term" value="F:protein serine/threonine kinase activity"/>
    <property type="evidence" value="ECO:0007669"/>
    <property type="project" value="TreeGrafter"/>
</dbReference>
<evidence type="ECO:0000256" key="1">
    <source>
        <dbReference type="ARBA" id="ARBA00022741"/>
    </source>
</evidence>
<gene>
    <name evidence="5" type="ORF">EHS25_004136</name>
</gene>
<keyword evidence="2" id="KW-0067">ATP-binding</keyword>
<dbReference type="Gene3D" id="1.10.510.10">
    <property type="entry name" value="Transferase(Phosphotransferase) domain 1"/>
    <property type="match status" value="1"/>
</dbReference>
<dbReference type="CDD" id="cd14008">
    <property type="entry name" value="STKc_LKB1_CaMKK"/>
    <property type="match status" value="1"/>
</dbReference>